<dbReference type="EMBL" id="CP141059">
    <property type="protein sequence ID" value="WQQ27372.1"/>
    <property type="molecule type" value="Genomic_DNA"/>
</dbReference>
<feature type="domain" description="Amine oxidase" evidence="1">
    <location>
        <begin position="11"/>
        <end position="450"/>
    </location>
</feature>
<dbReference type="PANTHER" id="PTHR42923:SF3">
    <property type="entry name" value="PROTOPORPHYRINOGEN OXIDASE"/>
    <property type="match status" value="1"/>
</dbReference>
<protein>
    <submittedName>
        <fullName evidence="2">FAD-dependent oxidoreductase</fullName>
    </submittedName>
</protein>
<dbReference type="Gene3D" id="3.50.50.60">
    <property type="entry name" value="FAD/NAD(P)-binding domain"/>
    <property type="match status" value="1"/>
</dbReference>
<dbReference type="InterPro" id="IPR050464">
    <property type="entry name" value="Zeta_carotene_desat/Oxidored"/>
</dbReference>
<dbReference type="InterPro" id="IPR036188">
    <property type="entry name" value="FAD/NAD-bd_sf"/>
</dbReference>
<evidence type="ECO:0000313" key="3">
    <source>
        <dbReference type="Proteomes" id="UP001327225"/>
    </source>
</evidence>
<dbReference type="RefSeq" id="WP_322456816.1">
    <property type="nucleotide sequence ID" value="NZ_CP141059.1"/>
</dbReference>
<organism evidence="2 3">
    <name type="scientific">Nocardioides bizhenqiangii</name>
    <dbReference type="NCBI Taxonomy" id="3095076"/>
    <lineage>
        <taxon>Bacteria</taxon>
        <taxon>Bacillati</taxon>
        <taxon>Actinomycetota</taxon>
        <taxon>Actinomycetes</taxon>
        <taxon>Propionibacteriales</taxon>
        <taxon>Nocardioidaceae</taxon>
        <taxon>Nocardioides</taxon>
    </lineage>
</organism>
<dbReference type="Gene3D" id="1.10.3110.10">
    <property type="entry name" value="protoporphyrinogen ix oxidase, domain 3"/>
    <property type="match status" value="1"/>
</dbReference>
<dbReference type="SUPFAM" id="SSF54373">
    <property type="entry name" value="FAD-linked reductases, C-terminal domain"/>
    <property type="match status" value="1"/>
</dbReference>
<reference evidence="3" key="1">
    <citation type="submission" date="2023-12" db="EMBL/GenBank/DDBJ databases">
        <title>Novel species in genus Nocardioides.</title>
        <authorList>
            <person name="Zhou H."/>
        </authorList>
    </citation>
    <scope>NUCLEOTIDE SEQUENCE [LARGE SCALE GENOMIC DNA]</scope>
    <source>
        <strain evidence="3">HM61</strain>
    </source>
</reference>
<evidence type="ECO:0000259" key="1">
    <source>
        <dbReference type="Pfam" id="PF01593"/>
    </source>
</evidence>
<gene>
    <name evidence="2" type="ORF">SHK19_03885</name>
</gene>
<accession>A0ABZ0ZT42</accession>
<name>A0ABZ0ZT42_9ACTN</name>
<dbReference type="InterPro" id="IPR002937">
    <property type="entry name" value="Amino_oxidase"/>
</dbReference>
<evidence type="ECO:0000313" key="2">
    <source>
        <dbReference type="EMBL" id="WQQ27372.1"/>
    </source>
</evidence>
<dbReference type="SUPFAM" id="SSF51905">
    <property type="entry name" value="FAD/NAD(P)-binding domain"/>
    <property type="match status" value="1"/>
</dbReference>
<keyword evidence="3" id="KW-1185">Reference proteome</keyword>
<dbReference type="Gene3D" id="3.90.660.20">
    <property type="entry name" value="Protoporphyrinogen oxidase, mitochondrial, domain 2"/>
    <property type="match status" value="1"/>
</dbReference>
<dbReference type="Pfam" id="PF01593">
    <property type="entry name" value="Amino_oxidase"/>
    <property type="match status" value="1"/>
</dbReference>
<sequence length="454" mass="46573">MRRFIVVGGGISGLTAARDLVAAGHEVLVLEGSDRLGGKLRRGEVAGISVDVGAEAMINRRPEGVGLATATGLPVTHPTGATSRIWTRGALRPLPRTLMGAPLDLDQLEESGILSPDGLQRARHQQVPRPDGDVSVGELVGARYGDEVVDRLVEPLLGGVYAGHARGISARAAAPQLVDLLAREQVDVPPAPAVPVFAGVPGGMWQLPDAIAGELAASGRAEVRTDAVTREVRRTPGGFEVVIDQLGVREVEAADGVVVATPAAPTARLLADLAPTAAAELAGIGYASSAVVTFAFRADPAVTEAIDIGASGFLVPPVDGRAVKAATFSFAKWDWVRAAGASGDRDLLVFRTSLGRYGEEQTLQVPDDDLVRVSLADLAEATGLVATPVDTVVERWGGGLPQYAVGHLDRVARIRAAVAAVPGLAVCGAAYDGVGIAACIGSGQRAAAELGTTA</sequence>
<dbReference type="PANTHER" id="PTHR42923">
    <property type="entry name" value="PROTOPORPHYRINOGEN OXIDASE"/>
    <property type="match status" value="1"/>
</dbReference>
<proteinExistence type="predicted"/>
<dbReference type="Proteomes" id="UP001327225">
    <property type="component" value="Chromosome"/>
</dbReference>